<reference evidence="1 2" key="1">
    <citation type="submission" date="2016-12" db="EMBL/GenBank/DDBJ databases">
        <title>Genome sequencing of Methylocaldum marinum.</title>
        <authorList>
            <person name="Takeuchi M."/>
            <person name="Kamagata Y."/>
            <person name="Hiraoka S."/>
            <person name="Oshima K."/>
            <person name="Hattori M."/>
            <person name="Iwasaki W."/>
        </authorList>
    </citation>
    <scope>NUCLEOTIDE SEQUENCE [LARGE SCALE GENOMIC DNA]</scope>
    <source>
        <strain evidence="1 2">S8</strain>
    </source>
</reference>
<organism evidence="1 2">
    <name type="scientific">Methylocaldum marinum</name>
    <dbReference type="NCBI Taxonomy" id="1432792"/>
    <lineage>
        <taxon>Bacteria</taxon>
        <taxon>Pseudomonadati</taxon>
        <taxon>Pseudomonadota</taxon>
        <taxon>Gammaproteobacteria</taxon>
        <taxon>Methylococcales</taxon>
        <taxon>Methylococcaceae</taxon>
        <taxon>Methylocaldum</taxon>
    </lineage>
</organism>
<evidence type="ECO:0000313" key="1">
    <source>
        <dbReference type="EMBL" id="BBA33026.1"/>
    </source>
</evidence>
<sequence length="107" mass="12622">MAAEFYISFKNRDWYLENLSRIEEQISRLKTFTIREGNEFRLLGSESRIQEDGWSYDVRLFTQDAQILMEISAHPESVEADLSYFLSWLRSQTDISVNDEDGELSGW</sequence>
<evidence type="ECO:0000313" key="2">
    <source>
        <dbReference type="Proteomes" id="UP000266313"/>
    </source>
</evidence>
<dbReference type="AlphaFoldDB" id="A0A250KNA5"/>
<protein>
    <submittedName>
        <fullName evidence="1">Uncharacterized protein</fullName>
    </submittedName>
</protein>
<dbReference type="RefSeq" id="WP_026611407.1">
    <property type="nucleotide sequence ID" value="NZ_AP017928.1"/>
</dbReference>
<dbReference type="Proteomes" id="UP000266313">
    <property type="component" value="Chromosome"/>
</dbReference>
<dbReference type="KEGG" id="mmai:sS8_1064"/>
<name>A0A250KNA5_9GAMM</name>
<dbReference type="EMBL" id="AP017928">
    <property type="protein sequence ID" value="BBA33026.1"/>
    <property type="molecule type" value="Genomic_DNA"/>
</dbReference>
<gene>
    <name evidence="1" type="ORF">sS8_1064</name>
</gene>
<keyword evidence="2" id="KW-1185">Reference proteome</keyword>
<dbReference type="OrthoDB" id="1149229at2"/>
<accession>A0A250KNA5</accession>
<proteinExistence type="predicted"/>